<comment type="subcellular location">
    <subcellularLocation>
        <location evidence="1">Membrane</location>
    </subcellularLocation>
</comment>
<evidence type="ECO:0000313" key="7">
    <source>
        <dbReference type="EMBL" id="RCL85028.1"/>
    </source>
</evidence>
<gene>
    <name evidence="7" type="ORF">DBW64_01935</name>
</gene>
<evidence type="ECO:0000256" key="3">
    <source>
        <dbReference type="ARBA" id="ARBA00022989"/>
    </source>
</evidence>
<protein>
    <submittedName>
        <fullName evidence="7">DUF4149 domain-containing protein</fullName>
    </submittedName>
</protein>
<evidence type="ECO:0000259" key="6">
    <source>
        <dbReference type="Pfam" id="PF13664"/>
    </source>
</evidence>
<comment type="caution">
    <text evidence="7">The sequence shown here is derived from an EMBL/GenBank/DDBJ whole genome shotgun (WGS) entry which is preliminary data.</text>
</comment>
<dbReference type="Proteomes" id="UP000252289">
    <property type="component" value="Unassembled WGS sequence"/>
</dbReference>
<evidence type="ECO:0000256" key="4">
    <source>
        <dbReference type="ARBA" id="ARBA00023136"/>
    </source>
</evidence>
<keyword evidence="3 5" id="KW-1133">Transmembrane helix</keyword>
<dbReference type="AlphaFoldDB" id="A0A368EM76"/>
<keyword evidence="4 5" id="KW-0472">Membrane</keyword>
<dbReference type="GO" id="GO:0016020">
    <property type="term" value="C:membrane"/>
    <property type="evidence" value="ECO:0007669"/>
    <property type="project" value="UniProtKB-SubCell"/>
</dbReference>
<keyword evidence="2 5" id="KW-0812">Transmembrane</keyword>
<evidence type="ECO:0000256" key="1">
    <source>
        <dbReference type="ARBA" id="ARBA00004370"/>
    </source>
</evidence>
<sequence>MFIGLFLILHAMVLGFMVLFLSVIAPSVFTSLDEENAGKLLRKLFPRMFIYGLVLTLFACFFAYQAGRGDLAILTMVSTFGFGFNAFYLTPLINEKRDALLKEPNAFSKSFDLLHRLSVSIFMVQMIISIVALAWVHH</sequence>
<feature type="transmembrane region" description="Helical" evidence="5">
    <location>
        <begin position="6"/>
        <end position="32"/>
    </location>
</feature>
<dbReference type="Pfam" id="PF13664">
    <property type="entry name" value="DUF4149"/>
    <property type="match status" value="1"/>
</dbReference>
<dbReference type="InterPro" id="IPR025423">
    <property type="entry name" value="TMEM205-like"/>
</dbReference>
<proteinExistence type="predicted"/>
<organism evidence="7 8">
    <name type="scientific">PS1 clade bacterium</name>
    <dbReference type="NCBI Taxonomy" id="2175152"/>
    <lineage>
        <taxon>Bacteria</taxon>
        <taxon>Pseudomonadati</taxon>
        <taxon>Pseudomonadota</taxon>
        <taxon>Alphaproteobacteria</taxon>
        <taxon>PS1 clade</taxon>
    </lineage>
</organism>
<accession>A0A368EM76</accession>
<name>A0A368EM76_9PROT</name>
<evidence type="ECO:0000256" key="5">
    <source>
        <dbReference type="SAM" id="Phobius"/>
    </source>
</evidence>
<evidence type="ECO:0000313" key="8">
    <source>
        <dbReference type="Proteomes" id="UP000252289"/>
    </source>
</evidence>
<dbReference type="EMBL" id="QOQK01000005">
    <property type="protein sequence ID" value="RCL85028.1"/>
    <property type="molecule type" value="Genomic_DNA"/>
</dbReference>
<feature type="transmembrane region" description="Helical" evidence="5">
    <location>
        <begin position="44"/>
        <end position="65"/>
    </location>
</feature>
<feature type="transmembrane region" description="Helical" evidence="5">
    <location>
        <begin position="71"/>
        <end position="93"/>
    </location>
</feature>
<reference evidence="7 8" key="1">
    <citation type="journal article" date="2018" name="Microbiome">
        <title>Fine metagenomic profile of the Mediterranean stratified and mixed water columns revealed by assembly and recruitment.</title>
        <authorList>
            <person name="Haro-Moreno J.M."/>
            <person name="Lopez-Perez M."/>
            <person name="De La Torre J.R."/>
            <person name="Picazo A."/>
            <person name="Camacho A."/>
            <person name="Rodriguez-Valera F."/>
        </authorList>
    </citation>
    <scope>NUCLEOTIDE SEQUENCE [LARGE SCALE GENOMIC DNA]</scope>
    <source>
        <strain evidence="7">MED-G50</strain>
    </source>
</reference>
<feature type="domain" description="TMEM205-like" evidence="6">
    <location>
        <begin position="11"/>
        <end position="95"/>
    </location>
</feature>
<feature type="transmembrane region" description="Helical" evidence="5">
    <location>
        <begin position="113"/>
        <end position="136"/>
    </location>
</feature>
<evidence type="ECO:0000256" key="2">
    <source>
        <dbReference type="ARBA" id="ARBA00022692"/>
    </source>
</evidence>